<dbReference type="SMART" id="SM00823">
    <property type="entry name" value="PKS_PP"/>
    <property type="match status" value="2"/>
</dbReference>
<dbReference type="Pfam" id="PF13193">
    <property type="entry name" value="AMP-binding_C"/>
    <property type="match status" value="1"/>
</dbReference>
<protein>
    <submittedName>
        <fullName evidence="9">Probable peptide synthetase protein</fullName>
    </submittedName>
</protein>
<evidence type="ECO:0000256" key="3">
    <source>
        <dbReference type="ARBA" id="ARBA00022450"/>
    </source>
</evidence>
<evidence type="ECO:0000256" key="1">
    <source>
        <dbReference type="ARBA" id="ARBA00001957"/>
    </source>
</evidence>
<keyword evidence="6" id="KW-0443">Lipid metabolism</keyword>
<dbReference type="FunFam" id="1.10.1200.10:FF:000005">
    <property type="entry name" value="Nonribosomal peptide synthetase 1"/>
    <property type="match status" value="1"/>
</dbReference>
<dbReference type="FunFam" id="3.40.50.980:FF:000001">
    <property type="entry name" value="Non-ribosomal peptide synthetase"/>
    <property type="match status" value="1"/>
</dbReference>
<dbReference type="Gene3D" id="3.30.300.30">
    <property type="match status" value="2"/>
</dbReference>
<dbReference type="GO" id="GO:0071766">
    <property type="term" value="P:Actinobacterium-type cell wall biogenesis"/>
    <property type="evidence" value="ECO:0007669"/>
    <property type="project" value="UniProtKB-ARBA"/>
</dbReference>
<dbReference type="Gene3D" id="3.40.50.720">
    <property type="entry name" value="NAD(P)-binding Rossmann-like Domain"/>
    <property type="match status" value="1"/>
</dbReference>
<feature type="domain" description="Carrier" evidence="8">
    <location>
        <begin position="1578"/>
        <end position="1653"/>
    </location>
</feature>
<sequence>MNIINSMIENQATLVHVLKQRAAHTPDKNAYIFLEDGEDKEVTITYQELDRRARQLAATLQQKNQQIHNSRVLLIYPQSIGFLVSFFGSLYAGATAVLVSPPTSKKTATRLNGIVEDCDIAFILSTSKHIERMISMEVVGNNASHNGKFSTLEWINTDQLTDGVEAHFIEQEVSADDIAFLQYTSGSTGTPKGVMVSHSNLMANQRTIKKLYNNDENSVFVSWLPLIHDMGLIGKALQPMYLGVPLIFMAPLHFVQKPVRWLKAISKYRGTISGGPNFAFDLCVNKISDEEMQELDLSCWKSAFNGSEPVRRETVERFTQKFSQCKLPADAYMAVYGLAEATLIVSGTQRDKPLLADAETNYMPSGIADSCDVVKVVDPESRLEVVDGAEGEIWVHGPSVAQGYWNRPEATAETFQATLIDDERHFLRTGDTGFARHGSLHITGRIKDVIIIQGKNFHAEDIEWSTNELAAIRPGCCVAFSITNDGQEKLIVVAGVLTSTEEELQQLAKQIRANVYSDHQLHLDRVVLIKPKELPTTTSGKVQRRLSKQMYLAGEFTPFLEHQVTTTQSDSDSAEASKDIFVPAITESERELAVMWGDILSMPAEKVGMNDNFFELGGSSLTMLELATRLNVTMELLFRYPTINGYLYRTSEYEFPDVASDIYLPPLALDNSLQGKTGISLITGGTGFFGLHFLQAMMQRSQDQFVLMVRGASQEAIEKKFDDAVAYFKMENSIDKQRVKLVQGDLSKKQLGIPAEQYQWVVANVDKIFHIGSHVNNWLPYEGIREINVDGTRSLLQLARTGRKKELHYTSTSTFSPDKDDQSIFLEQDNIKVGDINRYFGYDISKYASEEMCKLARADGIVCNIYRLVWVGGHIETGLTKVGDGFNIMLRILLTIGAYPQGNYLHDVVPVDLMADSMASLIGKAENTNYNVTSQSKESIDMKRIAVMLRNMGYKLDEVSRVEFVERLRNYPIERWDEQCKSYRQLVIRLFEDPTPKVESFYDSSNFIEHMDPQLRQKMEQKFIDSWFEKTINFLVQNNALPTTSGLSYAEEMAQIARWNNTATAYPDSQCLQQMFAYQAALTPDAVAVEFERQSISYAALNMWADKIASHLIAQGVARNQFVGLSVSRSIELIACVLGILKAGAAYVPLDPTYPKASLDFMLEDSNTQWILVDQAAKEKLQAHSNKWLDVNAITEMADVSARQLAAIDAACQSHDLAYMVYTSGTTGTPKGVMVEHQSVLNHSLSLQSSFAISRNDKLLQFSTVNFDSFVEEVFPTLLGGATLVMVRQDHLPDIEKMQQIMRQHSVTVLKFSTAYWHNISDINVEKLGVRLVAIGGEEADLHQYTQWRQYNPTIPLINTYGPTETTVTASLSTLTGPVKKITIGKPIANTQMHILDAQLKPVPIGFVGDLYIAGAGVTRGYLNRPQDTAAAFIDNPFIDNPLSANGKMYKSGDLARWNRDGDIEFLGRSDNQVKVRGYRIELGAIESVIGCHPQIDNVAVVLKEHNRKKKIVAYFSSGVTLSAAEVRNYLEQALPSYMIPNLLLQLPAVPLNPNGKVDRKLLVDMAISASGNADLSMPQRPEDVKMAAIWESLLHVNNIGLHDDFMELGGHSLLVMSLLSEVQKQFGVQLPIHAIFDNPTIAKLTHFIEAQNDAVTTSNLVRFPDLNRGKGDNVRQSQPLFMVHGLGGHLASFYPLIRNLQKNLRDQYNLDITAYGLEANGFKDGEACFATLEEMVAEYVRLIQQTQPEGPYLIGGWSYGVSVAFHIAQELIQRGEKVSAFISIDAEAPHVPEDFDHFIQNNSILNLDDLYEPGTLQTLLDKFGRRFGFVTQADECAKQQFYRFLGYSKQDSEAQIERYSKIAIANIFNARGFNPSRINPMNTLLVRASKSSFNNYINDWHDLLESKMLSALTLNGDHWSIMQDPELAEHLARHVMQAVEQPQATTA</sequence>
<dbReference type="PANTHER" id="PTHR44845:SF7">
    <property type="entry name" value="PLIPASTATIN SYNTHASE SUBUNIT D"/>
    <property type="match status" value="1"/>
</dbReference>
<dbReference type="PROSITE" id="PS50075">
    <property type="entry name" value="CARRIER"/>
    <property type="match status" value="2"/>
</dbReference>
<dbReference type="Gene3D" id="1.10.1200.10">
    <property type="entry name" value="ACP-like"/>
    <property type="match status" value="2"/>
</dbReference>
<dbReference type="Pfam" id="PF00550">
    <property type="entry name" value="PP-binding"/>
    <property type="match status" value="2"/>
</dbReference>
<dbReference type="CDD" id="cd05931">
    <property type="entry name" value="FAAL"/>
    <property type="match status" value="1"/>
</dbReference>
<dbReference type="InterPro" id="IPR000873">
    <property type="entry name" value="AMP-dep_synth/lig_dom"/>
</dbReference>
<dbReference type="InterPro" id="IPR036736">
    <property type="entry name" value="ACP-like_sf"/>
</dbReference>
<dbReference type="InterPro" id="IPR009081">
    <property type="entry name" value="PP-bd_ACP"/>
</dbReference>
<dbReference type="InterPro" id="IPR020806">
    <property type="entry name" value="PKS_PP-bd"/>
</dbReference>
<evidence type="ECO:0000259" key="8">
    <source>
        <dbReference type="PROSITE" id="PS50075"/>
    </source>
</evidence>
<evidence type="ECO:0000256" key="5">
    <source>
        <dbReference type="ARBA" id="ARBA00022832"/>
    </source>
</evidence>
<keyword evidence="7" id="KW-0812">Transmembrane</keyword>
<keyword evidence="7" id="KW-0472">Membrane</keyword>
<dbReference type="SUPFAM" id="SSF47336">
    <property type="entry name" value="ACP-like"/>
    <property type="match status" value="2"/>
</dbReference>
<evidence type="ECO:0000256" key="7">
    <source>
        <dbReference type="SAM" id="Phobius"/>
    </source>
</evidence>
<dbReference type="FunFam" id="3.40.50.12780:FF:000012">
    <property type="entry name" value="Non-ribosomal peptide synthetase"/>
    <property type="match status" value="1"/>
</dbReference>
<dbReference type="GO" id="GO:0008610">
    <property type="term" value="P:lipid biosynthetic process"/>
    <property type="evidence" value="ECO:0007669"/>
    <property type="project" value="InterPro"/>
</dbReference>
<dbReference type="InterPro" id="IPR010071">
    <property type="entry name" value="AA_adenyl_dom"/>
</dbReference>
<reference evidence="9" key="1">
    <citation type="submission" date="2019-04" db="EMBL/GenBank/DDBJ databases">
        <authorList>
            <person name="Brambilla D."/>
        </authorList>
    </citation>
    <scope>NUCLEOTIDE SEQUENCE</scope>
    <source>
        <strain evidence="9">BAL1</strain>
    </source>
</reference>
<dbReference type="SUPFAM" id="SSF56801">
    <property type="entry name" value="Acetyl-CoA synthetase-like"/>
    <property type="match status" value="2"/>
</dbReference>
<dbReference type="InterPro" id="IPR045851">
    <property type="entry name" value="AMP-bd_C_sf"/>
</dbReference>
<gene>
    <name evidence="9" type="ORF">BAL341_2960</name>
</gene>
<keyword evidence="4" id="KW-0597">Phosphoprotein</keyword>
<keyword evidence="5" id="KW-0276">Fatty acid metabolism</keyword>
<dbReference type="SUPFAM" id="SSF53474">
    <property type="entry name" value="alpha/beta-Hydrolases"/>
    <property type="match status" value="1"/>
</dbReference>
<keyword evidence="7" id="KW-1133">Transmembrane helix</keyword>
<feature type="transmembrane region" description="Helical" evidence="7">
    <location>
        <begin position="73"/>
        <end position="99"/>
    </location>
</feature>
<dbReference type="InterPro" id="IPR040097">
    <property type="entry name" value="FAAL/FAAC"/>
</dbReference>
<dbReference type="Pfam" id="PF00501">
    <property type="entry name" value="AMP-binding"/>
    <property type="match status" value="2"/>
</dbReference>
<evidence type="ECO:0000256" key="2">
    <source>
        <dbReference type="ARBA" id="ARBA00006432"/>
    </source>
</evidence>
<dbReference type="Pfam" id="PF07993">
    <property type="entry name" value="NAD_binding_4"/>
    <property type="match status" value="1"/>
</dbReference>
<dbReference type="GO" id="GO:0006631">
    <property type="term" value="P:fatty acid metabolic process"/>
    <property type="evidence" value="ECO:0007669"/>
    <property type="project" value="UniProtKB-KW"/>
</dbReference>
<comment type="similarity">
    <text evidence="2">Belongs to the ATP-dependent AMP-binding enzyme family.</text>
</comment>
<dbReference type="PANTHER" id="PTHR44845">
    <property type="entry name" value="CARRIER DOMAIN-CONTAINING PROTEIN"/>
    <property type="match status" value="1"/>
</dbReference>
<keyword evidence="3" id="KW-0596">Phosphopantetheine</keyword>
<organism evidence="9">
    <name type="scientific">Rheinheimera sp. BAL341</name>
    <dbReference type="NCBI Taxonomy" id="1708203"/>
    <lineage>
        <taxon>Bacteria</taxon>
        <taxon>Pseudomonadati</taxon>
        <taxon>Pseudomonadota</taxon>
        <taxon>Gammaproteobacteria</taxon>
        <taxon>Chromatiales</taxon>
        <taxon>Chromatiaceae</taxon>
        <taxon>Rheinheimera</taxon>
    </lineage>
</organism>
<evidence type="ECO:0000256" key="4">
    <source>
        <dbReference type="ARBA" id="ARBA00022553"/>
    </source>
</evidence>
<dbReference type="Pfam" id="PF23024">
    <property type="entry name" value="AMP-dom_DIP2-like"/>
    <property type="match status" value="1"/>
</dbReference>
<name>A0A486XTG5_9GAMM</name>
<dbReference type="FunFam" id="3.40.50.12780:FF:000013">
    <property type="entry name" value="Long-chain-fatty-acid--AMP ligase FadD32"/>
    <property type="match status" value="1"/>
</dbReference>
<comment type="cofactor">
    <cofactor evidence="1">
        <name>pantetheine 4'-phosphate</name>
        <dbReference type="ChEBI" id="CHEBI:47942"/>
    </cofactor>
</comment>
<dbReference type="Gene3D" id="2.30.38.10">
    <property type="entry name" value="Luciferase, Domain 3"/>
    <property type="match status" value="1"/>
</dbReference>
<dbReference type="InterPro" id="IPR006162">
    <property type="entry name" value="Ppantetheine_attach_site"/>
</dbReference>
<evidence type="ECO:0000313" key="9">
    <source>
        <dbReference type="EMBL" id="VHO05877.1"/>
    </source>
</evidence>
<dbReference type="CDD" id="cd05930">
    <property type="entry name" value="A_NRPS"/>
    <property type="match status" value="1"/>
</dbReference>
<accession>A0A486XTG5</accession>
<dbReference type="InterPro" id="IPR025110">
    <property type="entry name" value="AMP-bd_C"/>
</dbReference>
<dbReference type="InterPro" id="IPR020845">
    <property type="entry name" value="AMP-binding_CS"/>
</dbReference>
<dbReference type="GO" id="GO:0031177">
    <property type="term" value="F:phosphopantetheine binding"/>
    <property type="evidence" value="ECO:0007669"/>
    <property type="project" value="InterPro"/>
</dbReference>
<proteinExistence type="inferred from homology"/>
<dbReference type="EMBL" id="CAAJGR010000009">
    <property type="protein sequence ID" value="VHO05877.1"/>
    <property type="molecule type" value="Genomic_DNA"/>
</dbReference>
<dbReference type="InterPro" id="IPR042099">
    <property type="entry name" value="ANL_N_sf"/>
</dbReference>
<dbReference type="Gene3D" id="3.40.50.980">
    <property type="match status" value="2"/>
</dbReference>
<dbReference type="InterPro" id="IPR013120">
    <property type="entry name" value="FAR_NAD-bd"/>
</dbReference>
<dbReference type="PROSITE" id="PS00012">
    <property type="entry name" value="PHOSPHOPANTETHEINE"/>
    <property type="match status" value="1"/>
</dbReference>
<dbReference type="InterPro" id="IPR036291">
    <property type="entry name" value="NAD(P)-bd_dom_sf"/>
</dbReference>
<dbReference type="NCBIfam" id="TIGR01733">
    <property type="entry name" value="AA-adenyl-dom"/>
    <property type="match status" value="1"/>
</dbReference>
<dbReference type="Gene3D" id="3.40.50.1820">
    <property type="entry name" value="alpha/beta hydrolase"/>
    <property type="match status" value="1"/>
</dbReference>
<dbReference type="SUPFAM" id="SSF51735">
    <property type="entry name" value="NAD(P)-binding Rossmann-fold domains"/>
    <property type="match status" value="1"/>
</dbReference>
<dbReference type="Gene3D" id="3.40.50.12780">
    <property type="entry name" value="N-terminal domain of ligase-like"/>
    <property type="match status" value="1"/>
</dbReference>
<evidence type="ECO:0000256" key="6">
    <source>
        <dbReference type="ARBA" id="ARBA00023098"/>
    </source>
</evidence>
<dbReference type="InterPro" id="IPR001031">
    <property type="entry name" value="Thioesterase"/>
</dbReference>
<dbReference type="InterPro" id="IPR029058">
    <property type="entry name" value="AB_hydrolase_fold"/>
</dbReference>
<feature type="domain" description="Carrier" evidence="8">
    <location>
        <begin position="583"/>
        <end position="667"/>
    </location>
</feature>
<dbReference type="Pfam" id="PF00975">
    <property type="entry name" value="Thioesterase"/>
    <property type="match status" value="1"/>
</dbReference>
<dbReference type="PROSITE" id="PS00455">
    <property type="entry name" value="AMP_BINDING"/>
    <property type="match status" value="2"/>
</dbReference>